<dbReference type="SUPFAM" id="SSF81296">
    <property type="entry name" value="E set domains"/>
    <property type="match status" value="1"/>
</dbReference>
<dbReference type="Pfam" id="PF00128">
    <property type="entry name" value="Alpha-amylase"/>
    <property type="match status" value="1"/>
</dbReference>
<dbReference type="Pfam" id="PF18033">
    <property type="entry name" value="SpuA_C"/>
    <property type="match status" value="1"/>
</dbReference>
<evidence type="ECO:0000256" key="4">
    <source>
        <dbReference type="ARBA" id="ARBA00023295"/>
    </source>
</evidence>
<dbReference type="SUPFAM" id="SSF49452">
    <property type="entry name" value="Starch-binding domain-like"/>
    <property type="match status" value="1"/>
</dbReference>
<dbReference type="GO" id="GO:0005975">
    <property type="term" value="P:carbohydrate metabolic process"/>
    <property type="evidence" value="ECO:0007669"/>
    <property type="project" value="InterPro"/>
</dbReference>
<dbReference type="GO" id="GO:0051060">
    <property type="term" value="F:pullulanase activity"/>
    <property type="evidence" value="ECO:0007669"/>
    <property type="project" value="UniProtKB-EC"/>
</dbReference>
<evidence type="ECO:0000256" key="6">
    <source>
        <dbReference type="ARBA" id="ARBA00024062"/>
    </source>
</evidence>
<keyword evidence="11" id="KW-1185">Reference proteome</keyword>
<accession>A0AAU9D4J0</accession>
<dbReference type="Gene3D" id="3.20.20.80">
    <property type="entry name" value="Glycosidases"/>
    <property type="match status" value="1"/>
</dbReference>
<dbReference type="Gene3D" id="2.60.40.1220">
    <property type="match status" value="1"/>
</dbReference>
<dbReference type="InterPro" id="IPR014756">
    <property type="entry name" value="Ig_E-set"/>
</dbReference>
<evidence type="ECO:0000256" key="7">
    <source>
        <dbReference type="ARBA" id="ARBA00029618"/>
    </source>
</evidence>
<dbReference type="Pfam" id="PF02922">
    <property type="entry name" value="CBM_48"/>
    <property type="match status" value="1"/>
</dbReference>
<dbReference type="PROSITE" id="PS51257">
    <property type="entry name" value="PROKAR_LIPOPROTEIN"/>
    <property type="match status" value="1"/>
</dbReference>
<dbReference type="Gene3D" id="2.60.40.10">
    <property type="entry name" value="Immunoglobulins"/>
    <property type="match status" value="1"/>
</dbReference>
<comment type="similarity">
    <text evidence="1">Belongs to the glycosyl hydrolase 13 family.</text>
</comment>
<gene>
    <name evidence="10" type="ORF">HLVA_00270</name>
</gene>
<dbReference type="Proteomes" id="UP001321582">
    <property type="component" value="Chromosome"/>
</dbReference>
<dbReference type="Gene3D" id="2.60.40.1180">
    <property type="entry name" value="Golgi alpha-mannosidase II"/>
    <property type="match status" value="1"/>
</dbReference>
<dbReference type="GO" id="GO:0030246">
    <property type="term" value="F:carbohydrate binding"/>
    <property type="evidence" value="ECO:0007669"/>
    <property type="project" value="InterPro"/>
</dbReference>
<dbReference type="CDD" id="cd02860">
    <property type="entry name" value="E_set_Pullulanase"/>
    <property type="match status" value="1"/>
</dbReference>
<protein>
    <recommendedName>
        <fullName evidence="6">pullulanase</fullName>
        <ecNumber evidence="6">3.2.1.41</ecNumber>
    </recommendedName>
    <alternativeName>
        <fullName evidence="7">Alpha-dextrin endo-1,6-alpha-glucosidase</fullName>
    </alternativeName>
    <alternativeName>
        <fullName evidence="8">Pullulan 6-glucanohydrolase</fullName>
    </alternativeName>
</protein>
<dbReference type="InterPro" id="IPR011840">
    <property type="entry name" value="PulA_typeI"/>
</dbReference>
<comment type="catalytic activity">
    <reaction evidence="5">
        <text>Hydrolysis of (1-&gt;6)-alpha-D-glucosidic linkages in pullulan, amylopectin and glycogen, and in the alpha- and beta-limit dextrins of amylopectin and glycogen.</text>
        <dbReference type="EC" id="3.2.1.41"/>
    </reaction>
</comment>
<keyword evidence="2" id="KW-0732">Signal</keyword>
<dbReference type="NCBIfam" id="TIGR02104">
    <property type="entry name" value="pulA_typeI"/>
    <property type="match status" value="1"/>
</dbReference>
<dbReference type="InterPro" id="IPR004193">
    <property type="entry name" value="Glyco_hydro_13_N"/>
</dbReference>
<dbReference type="AlphaFoldDB" id="A0AAU9D4J0"/>
<reference evidence="10 11" key="1">
    <citation type="submission" date="2022-11" db="EMBL/GenBank/DDBJ databases">
        <title>Haliovirga abyssi gen. nov., sp. nov., a mesophilic fermentative bacterium isolated from the Iheya North hydrothermal field and the proposal of Haliovirgaceae fam. nov.</title>
        <authorList>
            <person name="Miyazaki U."/>
            <person name="Tame A."/>
            <person name="Miyazaki J."/>
            <person name="Takai K."/>
            <person name="Sawayama S."/>
            <person name="Kitajima M."/>
            <person name="Okamoto A."/>
            <person name="Nakagawa S."/>
        </authorList>
    </citation>
    <scope>NUCLEOTIDE SEQUENCE [LARGE SCALE GENOMIC DNA]</scope>
    <source>
        <strain evidence="10 11">IC12</strain>
    </source>
</reference>
<evidence type="ECO:0000256" key="2">
    <source>
        <dbReference type="ARBA" id="ARBA00022729"/>
    </source>
</evidence>
<dbReference type="SUPFAM" id="SSF51445">
    <property type="entry name" value="(Trans)glycosidases"/>
    <property type="match status" value="1"/>
</dbReference>
<evidence type="ECO:0000256" key="8">
    <source>
        <dbReference type="ARBA" id="ARBA00031076"/>
    </source>
</evidence>
<dbReference type="InterPro" id="IPR005323">
    <property type="entry name" value="CBM41_pullulanase"/>
</dbReference>
<evidence type="ECO:0000256" key="5">
    <source>
        <dbReference type="ARBA" id="ARBA00023965"/>
    </source>
</evidence>
<dbReference type="InterPro" id="IPR013784">
    <property type="entry name" value="Carb-bd-like_fold"/>
</dbReference>
<evidence type="ECO:0000313" key="10">
    <source>
        <dbReference type="EMBL" id="BDU49458.1"/>
    </source>
</evidence>
<keyword evidence="4" id="KW-0326">Glycosidase</keyword>
<evidence type="ECO:0000313" key="11">
    <source>
        <dbReference type="Proteomes" id="UP001321582"/>
    </source>
</evidence>
<dbReference type="InterPro" id="IPR013783">
    <property type="entry name" value="Ig-like_fold"/>
</dbReference>
<name>A0AAU9D4J0_9FUSO</name>
<dbReference type="InterPro" id="IPR013780">
    <property type="entry name" value="Glyco_hydro_b"/>
</dbReference>
<dbReference type="InterPro" id="IPR014755">
    <property type="entry name" value="Cu-Rt/internalin_Ig-like"/>
</dbReference>
<sequence>MKKIISLFGILTLLLGCANNNVKMKKEVNKKIEKKVTKQKKKKEGLLVNLNKPIAEGTLRIHYYRTDGDYMKWGLHLWGNAIDFPVAWDSPLKFEAQDDFGAFKDIAIADSGKKLNFIIHSGGTKDVAKDRTFPSLKGVKEVWLLEGIEDAFLKKPDVNIKLLQSALLKKSNKLELILTNNKNLKKDDFIILNSDNKKIDISDLKLIGNKKVELTANFDLSKIYSIKYGDKKIGIRVAPELIDENYFYNGDDLGFTYKDNKATFKLWAPLAENVKLYLYDKNDQYKLISTDNMIKKDKGVWEYQQNIDFGNIVGYFYQYGVTINGKEKKVLDPYAKSMAAFEDKEKDLVGKAAIVNPSDYSVESYAKIPGYTKREDAIIYEVHVRDFTSDPNLKTKANFGTYRAFIEKLGYLKKLGVTHIQLMPVLNYYYSNELDQKRELKYSARGNNYNWGYDPHNYFSPEGMYSENPRDPNVRVEELKELINAIHNAGMGVILDVVYNHTAKTDIFENIVPGYYYRMTNDGNFKSKSGCGNDVATTHKMVRKLIVDSLRYWTKEYKVDGFRFDLMGLIDTKTIEDGYKAAKKLDSKTLFVGEGWKMYDGPDSTKGADQDWMNKTDDVAVFSDSYRDVLKAGGFHEGEKAFLTKGRQRVKDVFENIVGRATNFTADDPGDSVQYISAHDGLTWHDTVAYTVRLDSEKDKAEIYKRLKLGNLIVLTSQGVAFLHAGEEMGRTKEWKGKGKPEGENVGKFIRNSYDSSDIINRIDWNLAEKDPFGKNLVDYTKGLIAIRRSTDAFRLGTEELIKSNTKLIMSKPKKRKDFALGYLYKSTKGEEYYIFINSDKNERDFTIDADLTNAKILVDDDEASVNGVKKLTGVKIENNKIILSPLTATIIKK</sequence>
<dbReference type="InterPro" id="IPR040806">
    <property type="entry name" value="SpuA_C"/>
</dbReference>
<keyword evidence="3" id="KW-0378">Hydrolase</keyword>
<dbReference type="Pfam" id="PF03714">
    <property type="entry name" value="PUD"/>
    <property type="match status" value="1"/>
</dbReference>
<evidence type="ECO:0000256" key="1">
    <source>
        <dbReference type="ARBA" id="ARBA00008061"/>
    </source>
</evidence>
<dbReference type="RefSeq" id="WP_307904417.1">
    <property type="nucleotide sequence ID" value="NZ_AP027059.1"/>
</dbReference>
<dbReference type="EMBL" id="AP027059">
    <property type="protein sequence ID" value="BDU49458.1"/>
    <property type="molecule type" value="Genomic_DNA"/>
</dbReference>
<organism evidence="10 11">
    <name type="scientific">Haliovirga abyssi</name>
    <dbReference type="NCBI Taxonomy" id="2996794"/>
    <lineage>
        <taxon>Bacteria</taxon>
        <taxon>Fusobacteriati</taxon>
        <taxon>Fusobacteriota</taxon>
        <taxon>Fusobacteriia</taxon>
        <taxon>Fusobacteriales</taxon>
        <taxon>Haliovirgaceae</taxon>
        <taxon>Haliovirga</taxon>
    </lineage>
</organism>
<dbReference type="InterPro" id="IPR006047">
    <property type="entry name" value="GH13_cat_dom"/>
</dbReference>
<dbReference type="KEGG" id="haby:HLVA_00270"/>
<proteinExistence type="inferred from homology"/>
<evidence type="ECO:0000259" key="9">
    <source>
        <dbReference type="SMART" id="SM00642"/>
    </source>
</evidence>
<evidence type="ECO:0000256" key="3">
    <source>
        <dbReference type="ARBA" id="ARBA00022801"/>
    </source>
</evidence>
<feature type="domain" description="Glycosyl hydrolase family 13 catalytic" evidence="9">
    <location>
        <begin position="381"/>
        <end position="788"/>
    </location>
</feature>
<dbReference type="CDD" id="cd10315">
    <property type="entry name" value="CBM41_pullulanase"/>
    <property type="match status" value="1"/>
</dbReference>
<dbReference type="Gene3D" id="2.60.40.1110">
    <property type="match status" value="1"/>
</dbReference>
<dbReference type="SMART" id="SM00642">
    <property type="entry name" value="Aamy"/>
    <property type="match status" value="1"/>
</dbReference>
<dbReference type="CDD" id="cd11341">
    <property type="entry name" value="AmyAc_Pullulanase_LD-like"/>
    <property type="match status" value="1"/>
</dbReference>
<dbReference type="EC" id="3.2.1.41" evidence="6"/>
<dbReference type="PANTHER" id="PTHR43002">
    <property type="entry name" value="GLYCOGEN DEBRANCHING ENZYME"/>
    <property type="match status" value="1"/>
</dbReference>
<dbReference type="InterPro" id="IPR017853">
    <property type="entry name" value="GH"/>
</dbReference>